<evidence type="ECO:0000259" key="2">
    <source>
        <dbReference type="Pfam" id="PF07885"/>
    </source>
</evidence>
<dbReference type="SUPFAM" id="SSF81324">
    <property type="entry name" value="Voltage-gated potassium channels"/>
    <property type="match status" value="1"/>
</dbReference>
<comment type="caution">
    <text evidence="3">The sequence shown here is derived from an EMBL/GenBank/DDBJ whole genome shotgun (WGS) entry which is preliminary data.</text>
</comment>
<feature type="transmembrane region" description="Helical" evidence="1">
    <location>
        <begin position="57"/>
        <end position="83"/>
    </location>
</feature>
<feature type="transmembrane region" description="Helical" evidence="1">
    <location>
        <begin position="28"/>
        <end position="45"/>
    </location>
</feature>
<evidence type="ECO:0000313" key="4">
    <source>
        <dbReference type="Proteomes" id="UP000732378"/>
    </source>
</evidence>
<dbReference type="EMBL" id="JAFBBZ010000001">
    <property type="protein sequence ID" value="MBM7509700.1"/>
    <property type="molecule type" value="Genomic_DNA"/>
</dbReference>
<dbReference type="Proteomes" id="UP000732378">
    <property type="component" value="Unassembled WGS sequence"/>
</dbReference>
<keyword evidence="1" id="KW-0812">Transmembrane</keyword>
<organism evidence="3 4">
    <name type="scientific">Nocardioides salarius</name>
    <dbReference type="NCBI Taxonomy" id="374513"/>
    <lineage>
        <taxon>Bacteria</taxon>
        <taxon>Bacillati</taxon>
        <taxon>Actinomycetota</taxon>
        <taxon>Actinomycetes</taxon>
        <taxon>Propionibacteriales</taxon>
        <taxon>Nocardioidaceae</taxon>
        <taxon>Nocardioides</taxon>
    </lineage>
</organism>
<protein>
    <recommendedName>
        <fullName evidence="2">Potassium channel domain-containing protein</fullName>
    </recommendedName>
</protein>
<dbReference type="Pfam" id="PF07885">
    <property type="entry name" value="Ion_trans_2"/>
    <property type="match status" value="1"/>
</dbReference>
<keyword evidence="1" id="KW-0472">Membrane</keyword>
<keyword evidence="1" id="KW-1133">Transmembrane helix</keyword>
<feature type="transmembrane region" description="Helical" evidence="1">
    <location>
        <begin position="103"/>
        <end position="121"/>
    </location>
</feature>
<dbReference type="InterPro" id="IPR013099">
    <property type="entry name" value="K_chnl_dom"/>
</dbReference>
<feature type="domain" description="Potassium channel" evidence="2">
    <location>
        <begin position="71"/>
        <end position="146"/>
    </location>
</feature>
<feature type="transmembrane region" description="Helical" evidence="1">
    <location>
        <begin position="128"/>
        <end position="147"/>
    </location>
</feature>
<proteinExistence type="predicted"/>
<name>A0ABS2MEW3_9ACTN</name>
<dbReference type="Gene3D" id="1.10.287.70">
    <property type="match status" value="1"/>
</dbReference>
<dbReference type="RefSeq" id="WP_193667622.1">
    <property type="nucleotide sequence ID" value="NZ_CAXICV010000095.1"/>
</dbReference>
<keyword evidence="4" id="KW-1185">Reference proteome</keyword>
<gene>
    <name evidence="3" type="ORF">JOE61_003514</name>
</gene>
<reference evidence="3 4" key="1">
    <citation type="submission" date="2021-01" db="EMBL/GenBank/DDBJ databases">
        <title>Sequencing the genomes of 1000 actinobacteria strains.</title>
        <authorList>
            <person name="Klenk H.-P."/>
        </authorList>
    </citation>
    <scope>NUCLEOTIDE SEQUENCE [LARGE SCALE GENOMIC DNA]</scope>
    <source>
        <strain evidence="3 4">DSM 18239</strain>
    </source>
</reference>
<sequence length="281" mass="29546">MDVVTAVVGALLVLLALRDVFHTLFHPGDHGAFSARICAALWAVGSRAGRRGELLAGPLSVVLAMLLWIALLVAGFALLYLPLLPAGATYGHGVPSRGGVEGAAYLSSVALATLGLGDVVLTQPWARLLVPLQGLLGFGVLTAAIGWTSQIYPALARRRSLALDLSAALRATAHDRVAVDQLHRWTAALSAVTVDLVQNSETFYFRESDPRLGLGSLLRDLDLVTAAAREGVEDPSDRQVAQGALDELVDHLLVVLSAQFDLPTDRSGMLAALAPRGAAKD</sequence>
<evidence type="ECO:0000256" key="1">
    <source>
        <dbReference type="SAM" id="Phobius"/>
    </source>
</evidence>
<accession>A0ABS2MEW3</accession>
<evidence type="ECO:0000313" key="3">
    <source>
        <dbReference type="EMBL" id="MBM7509700.1"/>
    </source>
</evidence>